<dbReference type="SUPFAM" id="SSF52540">
    <property type="entry name" value="P-loop containing nucleoside triphosphate hydrolases"/>
    <property type="match status" value="1"/>
</dbReference>
<reference evidence="6 7" key="1">
    <citation type="submission" date="2023-07" db="EMBL/GenBank/DDBJ databases">
        <title>Genomic Encyclopedia of Type Strains, Phase IV (KMG-IV): sequencing the most valuable type-strain genomes for metagenomic binning, comparative biology and taxonomic classification.</title>
        <authorList>
            <person name="Goeker M."/>
        </authorList>
    </citation>
    <scope>NUCLEOTIDE SEQUENCE [LARGE SCALE GENOMIC DNA]</scope>
    <source>
        <strain evidence="6 7">DSM 16980</strain>
    </source>
</reference>
<evidence type="ECO:0000259" key="5">
    <source>
        <dbReference type="PROSITE" id="PS50893"/>
    </source>
</evidence>
<comment type="caution">
    <text evidence="6">The sequence shown here is derived from an EMBL/GenBank/DDBJ whole genome shotgun (WGS) entry which is preliminary data.</text>
</comment>
<evidence type="ECO:0000313" key="6">
    <source>
        <dbReference type="EMBL" id="MDQ0202780.1"/>
    </source>
</evidence>
<evidence type="ECO:0000256" key="2">
    <source>
        <dbReference type="ARBA" id="ARBA00022448"/>
    </source>
</evidence>
<keyword evidence="6" id="KW-0378">Hydrolase</keyword>
<evidence type="ECO:0000313" key="7">
    <source>
        <dbReference type="Proteomes" id="UP001239167"/>
    </source>
</evidence>
<accession>A0ABT9Y4L9</accession>
<gene>
    <name evidence="6" type="ORF">J2S01_000473</name>
</gene>
<organism evidence="6 7">
    <name type="scientific">Pectinatus haikarae</name>
    <dbReference type="NCBI Taxonomy" id="349096"/>
    <lineage>
        <taxon>Bacteria</taxon>
        <taxon>Bacillati</taxon>
        <taxon>Bacillota</taxon>
        <taxon>Negativicutes</taxon>
        <taxon>Selenomonadales</taxon>
        <taxon>Selenomonadaceae</taxon>
        <taxon>Pectinatus</taxon>
    </lineage>
</organism>
<sequence>MLNIEHLYFSYSNKPNLLQDINFSVNTGDYISIIGANGSGKSTLVRLILGLLQPSSGTIENSFANMAYVPQRFNQLNTHFPITVKEILYCYKNVRRKYVNKKINDVLTLLHMENEENTLIGQLSGGQCQKVFIARALLSDPELLILDEPSNGIDRQSQAEIYNFLLHLNRQDKTTVICVEHNLQAALKNSTAFYHIEKGKGHICLPEQYVKEYIKSDLGENKGNVYL</sequence>
<dbReference type="InterPro" id="IPR003593">
    <property type="entry name" value="AAA+_ATPase"/>
</dbReference>
<dbReference type="InterPro" id="IPR003439">
    <property type="entry name" value="ABC_transporter-like_ATP-bd"/>
</dbReference>
<keyword evidence="2" id="KW-0813">Transport</keyword>
<dbReference type="InterPro" id="IPR050153">
    <property type="entry name" value="Metal_Ion_Import_ABC"/>
</dbReference>
<dbReference type="PANTHER" id="PTHR42734:SF17">
    <property type="entry name" value="METAL TRANSPORT SYSTEM ATP-BINDING PROTEIN TM_0124-RELATED"/>
    <property type="match status" value="1"/>
</dbReference>
<keyword evidence="3" id="KW-0547">Nucleotide-binding</keyword>
<proteinExistence type="inferred from homology"/>
<dbReference type="RefSeq" id="WP_196604938.1">
    <property type="nucleotide sequence ID" value="NZ_CP116940.1"/>
</dbReference>
<protein>
    <submittedName>
        <fullName evidence="6">Zinc transport system ATP-binding protein</fullName>
        <ecNumber evidence="6">3.6.3.-</ecNumber>
    </submittedName>
</protein>
<dbReference type="InterPro" id="IPR027417">
    <property type="entry name" value="P-loop_NTPase"/>
</dbReference>
<dbReference type="InterPro" id="IPR017871">
    <property type="entry name" value="ABC_transporter-like_CS"/>
</dbReference>
<dbReference type="EC" id="3.6.3.-" evidence="6"/>
<evidence type="ECO:0000256" key="3">
    <source>
        <dbReference type="ARBA" id="ARBA00022741"/>
    </source>
</evidence>
<evidence type="ECO:0000256" key="1">
    <source>
        <dbReference type="ARBA" id="ARBA00005417"/>
    </source>
</evidence>
<dbReference type="SMART" id="SM00382">
    <property type="entry name" value="AAA"/>
    <property type="match status" value="1"/>
</dbReference>
<dbReference type="Proteomes" id="UP001239167">
    <property type="component" value="Unassembled WGS sequence"/>
</dbReference>
<dbReference type="GO" id="GO:0016787">
    <property type="term" value="F:hydrolase activity"/>
    <property type="evidence" value="ECO:0007669"/>
    <property type="project" value="UniProtKB-KW"/>
</dbReference>
<name>A0ABT9Y4L9_9FIRM</name>
<keyword evidence="4 6" id="KW-0067">ATP-binding</keyword>
<feature type="domain" description="ABC transporter" evidence="5">
    <location>
        <begin position="2"/>
        <end position="223"/>
    </location>
</feature>
<dbReference type="PROSITE" id="PS00211">
    <property type="entry name" value="ABC_TRANSPORTER_1"/>
    <property type="match status" value="1"/>
</dbReference>
<dbReference type="GO" id="GO:0005524">
    <property type="term" value="F:ATP binding"/>
    <property type="evidence" value="ECO:0007669"/>
    <property type="project" value="UniProtKB-KW"/>
</dbReference>
<dbReference type="PROSITE" id="PS50893">
    <property type="entry name" value="ABC_TRANSPORTER_2"/>
    <property type="match status" value="1"/>
</dbReference>
<dbReference type="PANTHER" id="PTHR42734">
    <property type="entry name" value="METAL TRANSPORT SYSTEM ATP-BINDING PROTEIN TM_0124-RELATED"/>
    <property type="match status" value="1"/>
</dbReference>
<keyword evidence="7" id="KW-1185">Reference proteome</keyword>
<dbReference type="EMBL" id="JAUSUE010000002">
    <property type="protein sequence ID" value="MDQ0202780.1"/>
    <property type="molecule type" value="Genomic_DNA"/>
</dbReference>
<dbReference type="Pfam" id="PF00005">
    <property type="entry name" value="ABC_tran"/>
    <property type="match status" value="1"/>
</dbReference>
<evidence type="ECO:0000256" key="4">
    <source>
        <dbReference type="ARBA" id="ARBA00022840"/>
    </source>
</evidence>
<comment type="similarity">
    <text evidence="1">Belongs to the ABC transporter superfamily.</text>
</comment>
<dbReference type="Gene3D" id="3.40.50.300">
    <property type="entry name" value="P-loop containing nucleotide triphosphate hydrolases"/>
    <property type="match status" value="1"/>
</dbReference>